<dbReference type="AlphaFoldDB" id="U4KXN1"/>
<keyword evidence="2" id="KW-1185">Reference proteome</keyword>
<name>U4KXN1_PYROM</name>
<evidence type="ECO:0000313" key="1">
    <source>
        <dbReference type="EMBL" id="CCX06265.1"/>
    </source>
</evidence>
<organism evidence="1 2">
    <name type="scientific">Pyronema omphalodes (strain CBS 100304)</name>
    <name type="common">Pyronema confluens</name>
    <dbReference type="NCBI Taxonomy" id="1076935"/>
    <lineage>
        <taxon>Eukaryota</taxon>
        <taxon>Fungi</taxon>
        <taxon>Dikarya</taxon>
        <taxon>Ascomycota</taxon>
        <taxon>Pezizomycotina</taxon>
        <taxon>Pezizomycetes</taxon>
        <taxon>Pezizales</taxon>
        <taxon>Pyronemataceae</taxon>
        <taxon>Pyronema</taxon>
    </lineage>
</organism>
<proteinExistence type="predicted"/>
<gene>
    <name evidence="1" type="ORF">PCON_05852</name>
</gene>
<protein>
    <submittedName>
        <fullName evidence="1">Uncharacterized protein</fullName>
    </submittedName>
</protein>
<dbReference type="EMBL" id="HF935283">
    <property type="protein sequence ID" value="CCX06265.1"/>
    <property type="molecule type" value="Genomic_DNA"/>
</dbReference>
<sequence length="214" mass="24399">MASQASESSSEFQVLIVEPSDDGSDDGEILEFTSYIRRHINRILRYHNEFKSETKKVFLYGRTQACKYTPTELKLTTSHQSLPGPFESWRMEAVHGKSAQECYLIPFPEEILQNALDFEKARLVEFIFSINYGSDENGVARMKTMFSCGKTIPFKQLASVRMFPAIPGKDSIVMLDKECFGHVNTKEGTMLMFSLEDNQAAMWHVDLRGSIKDD</sequence>
<reference evidence="1 2" key="1">
    <citation type="journal article" date="2013" name="PLoS Genet.">
        <title>The genome and development-dependent transcriptomes of Pyronema confluens: a window into fungal evolution.</title>
        <authorList>
            <person name="Traeger S."/>
            <person name="Altegoer F."/>
            <person name="Freitag M."/>
            <person name="Gabaldon T."/>
            <person name="Kempken F."/>
            <person name="Kumar A."/>
            <person name="Marcet-Houben M."/>
            <person name="Poggeler S."/>
            <person name="Stajich J.E."/>
            <person name="Nowrousian M."/>
        </authorList>
    </citation>
    <scope>NUCLEOTIDE SEQUENCE [LARGE SCALE GENOMIC DNA]</scope>
    <source>
        <strain evidence="2">CBS 100304</strain>
        <tissue evidence="1">Vegetative mycelium</tissue>
    </source>
</reference>
<dbReference type="Proteomes" id="UP000018144">
    <property type="component" value="Unassembled WGS sequence"/>
</dbReference>
<evidence type="ECO:0000313" key="2">
    <source>
        <dbReference type="Proteomes" id="UP000018144"/>
    </source>
</evidence>
<accession>U4KXN1</accession>